<sequence>MSHSCPSLLSPEAMIKHPYAYDYPQSCRKAPAYTCTNLCHSNKDIFARRDPYAHMESFIPTISEESLPWLQLGEEKFAEVVRQSRRRSVAMGLARRNFRTHLQRAVQIVRDRLIYVKLPSQVKARFPRRCSACEREPVYYL</sequence>
<name>A0A0C3FVV7_PILCF</name>
<evidence type="ECO:0000313" key="2">
    <source>
        <dbReference type="Proteomes" id="UP000054166"/>
    </source>
</evidence>
<accession>A0A0C3FVV7</accession>
<reference evidence="2" key="2">
    <citation type="submission" date="2015-01" db="EMBL/GenBank/DDBJ databases">
        <title>Evolutionary Origins and Diversification of the Mycorrhizal Mutualists.</title>
        <authorList>
            <consortium name="DOE Joint Genome Institute"/>
            <consortium name="Mycorrhizal Genomics Consortium"/>
            <person name="Kohler A."/>
            <person name="Kuo A."/>
            <person name="Nagy L.G."/>
            <person name="Floudas D."/>
            <person name="Copeland A."/>
            <person name="Barry K.W."/>
            <person name="Cichocki N."/>
            <person name="Veneault-Fourrey C."/>
            <person name="LaButti K."/>
            <person name="Lindquist E.A."/>
            <person name="Lipzen A."/>
            <person name="Lundell T."/>
            <person name="Morin E."/>
            <person name="Murat C."/>
            <person name="Riley R."/>
            <person name="Ohm R."/>
            <person name="Sun H."/>
            <person name="Tunlid A."/>
            <person name="Henrissat B."/>
            <person name="Grigoriev I.V."/>
            <person name="Hibbett D.S."/>
            <person name="Martin F."/>
        </authorList>
    </citation>
    <scope>NUCLEOTIDE SEQUENCE [LARGE SCALE GENOMIC DNA]</scope>
    <source>
        <strain evidence="2">F 1598</strain>
    </source>
</reference>
<reference evidence="1 2" key="1">
    <citation type="submission" date="2014-04" db="EMBL/GenBank/DDBJ databases">
        <authorList>
            <consortium name="DOE Joint Genome Institute"/>
            <person name="Kuo A."/>
            <person name="Tarkka M."/>
            <person name="Buscot F."/>
            <person name="Kohler A."/>
            <person name="Nagy L.G."/>
            <person name="Floudas D."/>
            <person name="Copeland A."/>
            <person name="Barry K.W."/>
            <person name="Cichocki N."/>
            <person name="Veneault-Fourrey C."/>
            <person name="LaButti K."/>
            <person name="Lindquist E.A."/>
            <person name="Lipzen A."/>
            <person name="Lundell T."/>
            <person name="Morin E."/>
            <person name="Murat C."/>
            <person name="Sun H."/>
            <person name="Tunlid A."/>
            <person name="Henrissat B."/>
            <person name="Grigoriev I.V."/>
            <person name="Hibbett D.S."/>
            <person name="Martin F."/>
            <person name="Nordberg H.P."/>
            <person name="Cantor M.N."/>
            <person name="Hua S.X."/>
        </authorList>
    </citation>
    <scope>NUCLEOTIDE SEQUENCE [LARGE SCALE GENOMIC DNA]</scope>
    <source>
        <strain evidence="1 2">F 1598</strain>
    </source>
</reference>
<dbReference type="Proteomes" id="UP000054166">
    <property type="component" value="Unassembled WGS sequence"/>
</dbReference>
<gene>
    <name evidence="1" type="ORF">PILCRDRAFT_819963</name>
</gene>
<evidence type="ECO:0000313" key="1">
    <source>
        <dbReference type="EMBL" id="KIM82661.1"/>
    </source>
</evidence>
<organism evidence="1 2">
    <name type="scientific">Piloderma croceum (strain F 1598)</name>
    <dbReference type="NCBI Taxonomy" id="765440"/>
    <lineage>
        <taxon>Eukaryota</taxon>
        <taxon>Fungi</taxon>
        <taxon>Dikarya</taxon>
        <taxon>Basidiomycota</taxon>
        <taxon>Agaricomycotina</taxon>
        <taxon>Agaricomycetes</taxon>
        <taxon>Agaricomycetidae</taxon>
        <taxon>Atheliales</taxon>
        <taxon>Atheliaceae</taxon>
        <taxon>Piloderma</taxon>
    </lineage>
</organism>
<proteinExistence type="predicted"/>
<dbReference type="AlphaFoldDB" id="A0A0C3FVV7"/>
<dbReference type="HOGENOM" id="CLU_1825993_0_0_1"/>
<dbReference type="InParanoid" id="A0A0C3FVV7"/>
<keyword evidence="2" id="KW-1185">Reference proteome</keyword>
<protein>
    <submittedName>
        <fullName evidence="1">Uncharacterized protein</fullName>
    </submittedName>
</protein>
<dbReference type="EMBL" id="KN832993">
    <property type="protein sequence ID" value="KIM82661.1"/>
    <property type="molecule type" value="Genomic_DNA"/>
</dbReference>